<dbReference type="OrthoDB" id="48317at2759"/>
<dbReference type="PANTHER" id="PTHR45348">
    <property type="entry name" value="HYPOTHETICAL OXIDOREDUCTASE (EUROFUNG)"/>
    <property type="match status" value="1"/>
</dbReference>
<dbReference type="InterPro" id="IPR047122">
    <property type="entry name" value="Trans-enoyl_RdTase-like"/>
</dbReference>
<proteinExistence type="inferred from homology"/>
<keyword evidence="5" id="KW-1185">Reference proteome</keyword>
<dbReference type="EMBL" id="JAADYS010000966">
    <property type="protein sequence ID" value="KAF4465850.1"/>
    <property type="molecule type" value="Genomic_DNA"/>
</dbReference>
<dbReference type="InterPro" id="IPR011008">
    <property type="entry name" value="Dimeric_a/b-barrel"/>
</dbReference>
<protein>
    <submittedName>
        <fullName evidence="4">ToxD</fullName>
    </submittedName>
</protein>
<dbReference type="GO" id="GO:0016651">
    <property type="term" value="F:oxidoreductase activity, acting on NAD(P)H"/>
    <property type="evidence" value="ECO:0007669"/>
    <property type="project" value="InterPro"/>
</dbReference>
<comment type="similarity">
    <text evidence="1">Belongs to the zinc-containing alcohol dehydrogenase family.</text>
</comment>
<dbReference type="Gene3D" id="3.40.50.720">
    <property type="entry name" value="NAD(P)-binding Rossmann-like Domain"/>
    <property type="match status" value="1"/>
</dbReference>
<comment type="caution">
    <text evidence="4">The sequence shown here is derived from an EMBL/GenBank/DDBJ whole genome shotgun (WGS) entry which is preliminary data.</text>
</comment>
<dbReference type="CDD" id="cd08249">
    <property type="entry name" value="enoyl_reductase_like"/>
    <property type="match status" value="1"/>
</dbReference>
<feature type="domain" description="Enoyl reductase (ER)" evidence="3">
    <location>
        <begin position="129"/>
        <end position="468"/>
    </location>
</feature>
<evidence type="ECO:0000256" key="1">
    <source>
        <dbReference type="ARBA" id="ARBA00008072"/>
    </source>
</evidence>
<dbReference type="InterPro" id="IPR036291">
    <property type="entry name" value="NAD(P)-bd_dom_sf"/>
</dbReference>
<dbReference type="InterPro" id="IPR005545">
    <property type="entry name" value="YCII"/>
</dbReference>
<dbReference type="SMART" id="SM00829">
    <property type="entry name" value="PKS_ER"/>
    <property type="match status" value="1"/>
</dbReference>
<evidence type="ECO:0000259" key="3">
    <source>
        <dbReference type="SMART" id="SM00829"/>
    </source>
</evidence>
<dbReference type="AlphaFoldDB" id="A0A8H4LA42"/>
<dbReference type="Pfam" id="PF00107">
    <property type="entry name" value="ADH_zinc_N"/>
    <property type="match status" value="1"/>
</dbReference>
<dbReference type="InterPro" id="IPR013149">
    <property type="entry name" value="ADH-like_C"/>
</dbReference>
<dbReference type="InterPro" id="IPR013154">
    <property type="entry name" value="ADH-like_N"/>
</dbReference>
<reference evidence="4 5" key="1">
    <citation type="submission" date="2020-01" db="EMBL/GenBank/DDBJ databases">
        <title>Identification and distribution of gene clusters putatively required for synthesis of sphingolipid metabolism inhibitors in phylogenetically diverse species of the filamentous fungus Fusarium.</title>
        <authorList>
            <person name="Kim H.-S."/>
            <person name="Busman M."/>
            <person name="Brown D.W."/>
            <person name="Divon H."/>
            <person name="Uhlig S."/>
            <person name="Proctor R.H."/>
        </authorList>
    </citation>
    <scope>NUCLEOTIDE SEQUENCE [LARGE SCALE GENOMIC DNA]</scope>
    <source>
        <strain evidence="4 5">NRRL 20459</strain>
    </source>
</reference>
<dbReference type="Proteomes" id="UP000554235">
    <property type="component" value="Unassembled WGS sequence"/>
</dbReference>
<organism evidence="4 5">
    <name type="scientific">Fusarium albosuccineum</name>
    <dbReference type="NCBI Taxonomy" id="1237068"/>
    <lineage>
        <taxon>Eukaryota</taxon>
        <taxon>Fungi</taxon>
        <taxon>Dikarya</taxon>
        <taxon>Ascomycota</taxon>
        <taxon>Pezizomycotina</taxon>
        <taxon>Sordariomycetes</taxon>
        <taxon>Hypocreomycetidae</taxon>
        <taxon>Hypocreales</taxon>
        <taxon>Nectriaceae</taxon>
        <taxon>Fusarium</taxon>
        <taxon>Fusarium decemcellulare species complex</taxon>
    </lineage>
</organism>
<gene>
    <name evidence="4" type="ORF">FALBO_7300</name>
</gene>
<dbReference type="PANTHER" id="PTHR45348:SF2">
    <property type="entry name" value="ZINC-TYPE ALCOHOL DEHYDROGENASE-LIKE PROTEIN C2E1P3.01"/>
    <property type="match status" value="1"/>
</dbReference>
<accession>A0A8H4LA42</accession>
<name>A0A8H4LA42_9HYPO</name>
<evidence type="ECO:0000256" key="2">
    <source>
        <dbReference type="ARBA" id="ARBA00023002"/>
    </source>
</evidence>
<dbReference type="Pfam" id="PF03795">
    <property type="entry name" value="YCII"/>
    <property type="match status" value="1"/>
</dbReference>
<dbReference type="Pfam" id="PF08240">
    <property type="entry name" value="ADH_N"/>
    <property type="match status" value="1"/>
</dbReference>
<evidence type="ECO:0000313" key="4">
    <source>
        <dbReference type="EMBL" id="KAF4465850.1"/>
    </source>
</evidence>
<sequence>MTMDSTTEWIVFVPDVEASLETRMQVREIHIQEMMKHIESGLFQMGGATLNGQDIAGSAIIARAKTTQEIMDVLSQDVYARSGVWDLSRVQMIPHIKKYIKSGLPPTSAVQAPAHKAQPTIMKSTAIVTRNRRLEVEELILPPLEEHQVYVKVQVAAFNPTDRLAYDLWAFGDGAVLGCDFAGQVFRTHPSATRYKIGDTIAGFVWGDRYFLDLISLTQQSRSYTIADERLSFKIPSSITLSESSSVPLAATTAWLALFSDDCLGFSRGSSATKRSVLIWGGSSGVGYYAIQLAKLHGIEVATTCSPHSFAKVEQTGADHIFDYNDPEVISKIQAALPDVQHVFDTIGNEKSSTTSAQAITKPSGVLCTVRPGKTNTEGVPSHIKVTDVFVFTAFPTEHTYRGKAHWPLNIPNHELSVELHAQLESLLQDGLLRPLPIKSAGKLSPNGIEEAMLLNRQGKVSGEKLVFEGFPDDAEGAPR</sequence>
<dbReference type="InterPro" id="IPR020843">
    <property type="entry name" value="ER"/>
</dbReference>
<dbReference type="SUPFAM" id="SSF54909">
    <property type="entry name" value="Dimeric alpha+beta barrel"/>
    <property type="match status" value="1"/>
</dbReference>
<dbReference type="Gene3D" id="3.90.180.10">
    <property type="entry name" value="Medium-chain alcohol dehydrogenases, catalytic domain"/>
    <property type="match status" value="1"/>
</dbReference>
<evidence type="ECO:0000313" key="5">
    <source>
        <dbReference type="Proteomes" id="UP000554235"/>
    </source>
</evidence>
<dbReference type="SUPFAM" id="SSF50129">
    <property type="entry name" value="GroES-like"/>
    <property type="match status" value="1"/>
</dbReference>
<dbReference type="Gene3D" id="3.30.70.1060">
    <property type="entry name" value="Dimeric alpha+beta barrel"/>
    <property type="match status" value="1"/>
</dbReference>
<dbReference type="InterPro" id="IPR011032">
    <property type="entry name" value="GroES-like_sf"/>
</dbReference>
<keyword evidence="2" id="KW-0560">Oxidoreductase</keyword>
<dbReference type="SUPFAM" id="SSF51735">
    <property type="entry name" value="NAD(P)-binding Rossmann-fold domains"/>
    <property type="match status" value="1"/>
</dbReference>